<keyword evidence="3" id="KW-0813">Transport</keyword>
<feature type="transmembrane region" description="Helical" evidence="7">
    <location>
        <begin position="110"/>
        <end position="133"/>
    </location>
</feature>
<evidence type="ECO:0008006" key="10">
    <source>
        <dbReference type="Google" id="ProtNLM"/>
    </source>
</evidence>
<dbReference type="GO" id="GO:0016323">
    <property type="term" value="C:basolateral plasma membrane"/>
    <property type="evidence" value="ECO:0007669"/>
    <property type="project" value="TreeGrafter"/>
</dbReference>
<protein>
    <recommendedName>
        <fullName evidence="10">Solute carrier family 29 member 2</fullName>
    </recommendedName>
</protein>
<dbReference type="HOGENOM" id="CLU_138277_0_0_1"/>
<dbReference type="Pfam" id="PF01733">
    <property type="entry name" value="Nucleoside_tran"/>
    <property type="match status" value="1"/>
</dbReference>
<dbReference type="PANTHER" id="PTHR10332:SF8">
    <property type="entry name" value="EQUILIBRATIVE NUCLEOSIDE TRANSPORTER 2"/>
    <property type="match status" value="1"/>
</dbReference>
<dbReference type="GO" id="GO:0035364">
    <property type="term" value="P:thymine transport"/>
    <property type="evidence" value="ECO:0007669"/>
    <property type="project" value="TreeGrafter"/>
</dbReference>
<dbReference type="EMBL" id="AFYH01251935">
    <property type="status" value="NOT_ANNOTATED_CDS"/>
    <property type="molecule type" value="Genomic_DNA"/>
</dbReference>
<keyword evidence="4 7" id="KW-0812">Transmembrane</keyword>
<evidence type="ECO:0000256" key="7">
    <source>
        <dbReference type="SAM" id="Phobius"/>
    </source>
</evidence>
<evidence type="ECO:0000256" key="6">
    <source>
        <dbReference type="ARBA" id="ARBA00023136"/>
    </source>
</evidence>
<accession>H2ZTM4</accession>
<dbReference type="Proteomes" id="UP000008672">
    <property type="component" value="Unassembled WGS sequence"/>
</dbReference>
<dbReference type="PRINTS" id="PR01130">
    <property type="entry name" value="DERENTRNSPRT"/>
</dbReference>
<dbReference type="eggNOG" id="KOG1479">
    <property type="taxonomic scope" value="Eukaryota"/>
</dbReference>
<evidence type="ECO:0000256" key="5">
    <source>
        <dbReference type="ARBA" id="ARBA00022989"/>
    </source>
</evidence>
<dbReference type="GO" id="GO:0035344">
    <property type="term" value="P:hypoxanthine transport"/>
    <property type="evidence" value="ECO:0007669"/>
    <property type="project" value="TreeGrafter"/>
</dbReference>
<dbReference type="InterPro" id="IPR002259">
    <property type="entry name" value="Eqnu_transpt"/>
</dbReference>
<dbReference type="GO" id="GO:0015862">
    <property type="term" value="P:uridine transmembrane transport"/>
    <property type="evidence" value="ECO:0007669"/>
    <property type="project" value="TreeGrafter"/>
</dbReference>
<dbReference type="OMA" id="WIYDIRI"/>
<organism evidence="8 9">
    <name type="scientific">Latimeria chalumnae</name>
    <name type="common">Coelacanth</name>
    <dbReference type="NCBI Taxonomy" id="7897"/>
    <lineage>
        <taxon>Eukaryota</taxon>
        <taxon>Metazoa</taxon>
        <taxon>Chordata</taxon>
        <taxon>Craniata</taxon>
        <taxon>Vertebrata</taxon>
        <taxon>Euteleostomi</taxon>
        <taxon>Coelacanthiformes</taxon>
        <taxon>Coelacanthidae</taxon>
        <taxon>Latimeria</taxon>
    </lineage>
</organism>
<reference evidence="8" key="3">
    <citation type="submission" date="2025-09" db="UniProtKB">
        <authorList>
            <consortium name="Ensembl"/>
        </authorList>
    </citation>
    <scope>IDENTIFICATION</scope>
</reference>
<dbReference type="InParanoid" id="H2ZTM4"/>
<keyword evidence="6 7" id="KW-0472">Membrane</keyword>
<sequence>SDFPQIWVVALCLTFTHTVTLSVFPAITADVESATLDPTWNKYFTSVSCFLVSSVMDWIGRSTTSFITWPNKNSKLLPLLVGVRIVFIPLFMLCNVQNRSHLPVLFLNDAWFLVFMLLFSLSNGYLVSLIMCYGPMKVLPHEAEMAGALMTFFLALGLTLGSA</sequence>
<dbReference type="EMBL" id="AFYH01251934">
    <property type="status" value="NOT_ANNOTATED_CDS"/>
    <property type="molecule type" value="Genomic_DNA"/>
</dbReference>
<proteinExistence type="inferred from homology"/>
<dbReference type="GO" id="GO:0015853">
    <property type="term" value="P:adenine transport"/>
    <property type="evidence" value="ECO:0007669"/>
    <property type="project" value="TreeGrafter"/>
</dbReference>
<evidence type="ECO:0000313" key="9">
    <source>
        <dbReference type="Proteomes" id="UP000008672"/>
    </source>
</evidence>
<reference evidence="9" key="1">
    <citation type="submission" date="2011-08" db="EMBL/GenBank/DDBJ databases">
        <title>The draft genome of Latimeria chalumnae.</title>
        <authorList>
            <person name="Di Palma F."/>
            <person name="Alfoldi J."/>
            <person name="Johnson J."/>
            <person name="Berlin A."/>
            <person name="Gnerre S."/>
            <person name="Jaffe D."/>
            <person name="MacCallum I."/>
            <person name="Young S."/>
            <person name="Walker B.J."/>
            <person name="Lander E."/>
            <person name="Lindblad-Toh K."/>
        </authorList>
    </citation>
    <scope>NUCLEOTIDE SEQUENCE [LARGE SCALE GENOMIC DNA]</scope>
    <source>
        <strain evidence="9">Wild caught</strain>
    </source>
</reference>
<evidence type="ECO:0000256" key="3">
    <source>
        <dbReference type="ARBA" id="ARBA00022448"/>
    </source>
</evidence>
<dbReference type="GeneTree" id="ENSGT00950000182898"/>
<feature type="transmembrane region" description="Helical" evidence="7">
    <location>
        <begin position="7"/>
        <end position="28"/>
    </location>
</feature>
<feature type="transmembrane region" description="Helical" evidence="7">
    <location>
        <begin position="145"/>
        <end position="162"/>
    </location>
</feature>
<evidence type="ECO:0000256" key="2">
    <source>
        <dbReference type="ARBA" id="ARBA00007965"/>
    </source>
</evidence>
<dbReference type="GO" id="GO:0015854">
    <property type="term" value="P:guanine transport"/>
    <property type="evidence" value="ECO:0007669"/>
    <property type="project" value="TreeGrafter"/>
</dbReference>
<dbReference type="Ensembl" id="ENSLACT00000000751.1">
    <property type="protein sequence ID" value="ENSLACP00000000745.1"/>
    <property type="gene ID" value="ENSLACG00000000667.1"/>
</dbReference>
<evidence type="ECO:0000256" key="1">
    <source>
        <dbReference type="ARBA" id="ARBA00004141"/>
    </source>
</evidence>
<comment type="similarity">
    <text evidence="2">Belongs to the SLC29A/ENT transporter (TC 2.A.57) family.</text>
</comment>
<evidence type="ECO:0000313" key="8">
    <source>
        <dbReference type="Ensembl" id="ENSLACP00000000745.1"/>
    </source>
</evidence>
<evidence type="ECO:0000256" key="4">
    <source>
        <dbReference type="ARBA" id="ARBA00022692"/>
    </source>
</evidence>
<dbReference type="PANTHER" id="PTHR10332">
    <property type="entry name" value="EQUILIBRATIVE NUCLEOSIDE TRANSPORTER"/>
    <property type="match status" value="1"/>
</dbReference>
<dbReference type="AlphaFoldDB" id="H2ZTM4"/>
<dbReference type="GO" id="GO:0005337">
    <property type="term" value="F:nucleoside transmembrane transporter activity"/>
    <property type="evidence" value="ECO:0007669"/>
    <property type="project" value="InterPro"/>
</dbReference>
<reference evidence="8" key="2">
    <citation type="submission" date="2025-08" db="UniProtKB">
        <authorList>
            <consortium name="Ensembl"/>
        </authorList>
    </citation>
    <scope>IDENTIFICATION</scope>
</reference>
<comment type="subcellular location">
    <subcellularLocation>
        <location evidence="1">Membrane</location>
        <topology evidence="1">Multi-pass membrane protein</topology>
    </subcellularLocation>
</comment>
<feature type="transmembrane region" description="Helical" evidence="7">
    <location>
        <begin position="79"/>
        <end position="98"/>
    </location>
</feature>
<keyword evidence="9" id="KW-1185">Reference proteome</keyword>
<name>H2ZTM4_LATCH</name>
<keyword evidence="5 7" id="KW-1133">Transmembrane helix</keyword>